<dbReference type="AlphaFoldDB" id="K9U181"/>
<dbReference type="OrthoDB" id="580959at2"/>
<proteinExistence type="predicted"/>
<name>K9U181_CHRTP</name>
<protein>
    <recommendedName>
        <fullName evidence="1">pPIWI-RE three-gene island domain-containing protein</fullName>
    </recommendedName>
</protein>
<evidence type="ECO:0000313" key="2">
    <source>
        <dbReference type="EMBL" id="AFY88373.1"/>
    </source>
</evidence>
<dbReference type="InterPro" id="IPR041191">
    <property type="entry name" value="pPIWI_RE_Y"/>
</dbReference>
<dbReference type="Pfam" id="PF18156">
    <property type="entry name" value="pPIWI_RE_Y"/>
    <property type="match status" value="1"/>
</dbReference>
<organism evidence="2 3">
    <name type="scientific">Chroococcidiopsis thermalis (strain PCC 7203)</name>
    <dbReference type="NCBI Taxonomy" id="251229"/>
    <lineage>
        <taxon>Bacteria</taxon>
        <taxon>Bacillati</taxon>
        <taxon>Cyanobacteriota</taxon>
        <taxon>Cyanophyceae</taxon>
        <taxon>Chroococcidiopsidales</taxon>
        <taxon>Chroococcidiopsidaceae</taxon>
        <taxon>Chroococcidiopsis</taxon>
    </lineage>
</organism>
<evidence type="ECO:0000313" key="3">
    <source>
        <dbReference type="Proteomes" id="UP000010384"/>
    </source>
</evidence>
<dbReference type="KEGG" id="cthe:Chro_2905"/>
<evidence type="ECO:0000259" key="1">
    <source>
        <dbReference type="Pfam" id="PF18156"/>
    </source>
</evidence>
<dbReference type="HOGENOM" id="CLU_1913360_0_0_3"/>
<reference evidence="2 3" key="1">
    <citation type="submission" date="2012-06" db="EMBL/GenBank/DDBJ databases">
        <title>Finished chromosome of genome of Chroococcidiopsis thermalis PCC 7203.</title>
        <authorList>
            <consortium name="US DOE Joint Genome Institute"/>
            <person name="Gugger M."/>
            <person name="Coursin T."/>
            <person name="Rippka R."/>
            <person name="Tandeau De Marsac N."/>
            <person name="Huntemann M."/>
            <person name="Wei C.-L."/>
            <person name="Han J."/>
            <person name="Detter J.C."/>
            <person name="Han C."/>
            <person name="Tapia R."/>
            <person name="Davenport K."/>
            <person name="Daligault H."/>
            <person name="Erkkila T."/>
            <person name="Gu W."/>
            <person name="Munk A.C.C."/>
            <person name="Teshima H."/>
            <person name="Xu Y."/>
            <person name="Chain P."/>
            <person name="Chen A."/>
            <person name="Krypides N."/>
            <person name="Mavromatis K."/>
            <person name="Markowitz V."/>
            <person name="Szeto E."/>
            <person name="Ivanova N."/>
            <person name="Mikhailova N."/>
            <person name="Ovchinnikova G."/>
            <person name="Pagani I."/>
            <person name="Pati A."/>
            <person name="Goodwin L."/>
            <person name="Peters L."/>
            <person name="Pitluck S."/>
            <person name="Woyke T."/>
            <person name="Kerfeld C."/>
        </authorList>
    </citation>
    <scope>NUCLEOTIDE SEQUENCE [LARGE SCALE GENOMIC DNA]</scope>
    <source>
        <strain evidence="2 3">PCC 7203</strain>
    </source>
</reference>
<gene>
    <name evidence="2" type="ORF">Chro_2905</name>
</gene>
<dbReference type="InParanoid" id="K9U181"/>
<dbReference type="RefSeq" id="WP_015154920.1">
    <property type="nucleotide sequence ID" value="NC_019695.1"/>
</dbReference>
<keyword evidence="3" id="KW-1185">Reference proteome</keyword>
<dbReference type="Proteomes" id="UP000010384">
    <property type="component" value="Chromosome"/>
</dbReference>
<dbReference type="EMBL" id="CP003597">
    <property type="protein sequence ID" value="AFY88373.1"/>
    <property type="molecule type" value="Genomic_DNA"/>
</dbReference>
<accession>K9U181</accession>
<sequence>MGRPIWSIKPMSYDPTKLNHSEILSLLASGVLEYFGRIKAGEKDPFPYPDPLIRGFNQLSIACALQNVERSKRPKGVVEFVETWGKLPLTKWALKLEVADYDFAADDCLIKPDLSKPTQLCKDLARGLRLVS</sequence>
<feature type="domain" description="pPIWI-RE three-gene island" evidence="1">
    <location>
        <begin position="25"/>
        <end position="125"/>
    </location>
</feature>